<dbReference type="PANTHER" id="PTHR10491">
    <property type="entry name" value="DTDP-4-DEHYDRORHAMNOSE REDUCTASE"/>
    <property type="match status" value="1"/>
</dbReference>
<evidence type="ECO:0000256" key="4">
    <source>
        <dbReference type="ARBA" id="ARBA00017099"/>
    </source>
</evidence>
<keyword evidence="6" id="KW-0560">Oxidoreductase</keyword>
<dbReference type="InterPro" id="IPR029903">
    <property type="entry name" value="RmlD-like-bd"/>
</dbReference>
<proteinExistence type="inferred from homology"/>
<gene>
    <name evidence="8" type="ORF">NG900_09860</name>
</gene>
<comment type="pathway">
    <text evidence="1 6">Carbohydrate biosynthesis; dTDP-L-rhamnose biosynthesis.</text>
</comment>
<evidence type="ECO:0000256" key="5">
    <source>
        <dbReference type="ARBA" id="ARBA00048200"/>
    </source>
</evidence>
<keyword evidence="6" id="KW-0521">NADP</keyword>
<reference evidence="8" key="1">
    <citation type="submission" date="2022-06" db="EMBL/GenBank/DDBJ databases">
        <authorList>
            <person name="Lu C.-H."/>
        </authorList>
    </citation>
    <scope>NUCLEOTIDE SEQUENCE</scope>
    <source>
        <strain evidence="8">21MJYT02-11</strain>
    </source>
</reference>
<evidence type="ECO:0000256" key="1">
    <source>
        <dbReference type="ARBA" id="ARBA00004781"/>
    </source>
</evidence>
<comment type="caution">
    <text evidence="8">The sequence shown here is derived from an EMBL/GenBank/DDBJ whole genome shotgun (WGS) entry which is preliminary data.</text>
</comment>
<dbReference type="EC" id="1.1.1.133" evidence="3 6"/>
<protein>
    <recommendedName>
        <fullName evidence="4 6">dTDP-4-dehydrorhamnose reductase</fullName>
        <ecNumber evidence="3 6">1.1.1.133</ecNumber>
    </recommendedName>
</protein>
<evidence type="ECO:0000313" key="8">
    <source>
        <dbReference type="EMBL" id="MCO5398496.1"/>
    </source>
</evidence>
<evidence type="ECO:0000256" key="2">
    <source>
        <dbReference type="ARBA" id="ARBA00010944"/>
    </source>
</evidence>
<reference evidence="8" key="2">
    <citation type="journal article" date="2023" name="Front. Microbiol.">
        <title>Ralstonia chuxiongensis sp. nov., Ralstonia mojiangensis sp. nov., and Ralstonia soli sp. nov., isolated from tobacco fields, are three novel species in the family Burkholderiaceae.</title>
        <authorList>
            <person name="Lu C.H."/>
            <person name="Zhang Y.Y."/>
            <person name="Jiang N."/>
            <person name="Chen W."/>
            <person name="Shao X."/>
            <person name="Zhao Z.M."/>
            <person name="Lu W.L."/>
            <person name="Hu X."/>
            <person name="Xi Y.X."/>
            <person name="Zou S.Y."/>
            <person name="Wei Q.J."/>
            <person name="Lin Z.L."/>
            <person name="Gong L."/>
            <person name="Gai X.T."/>
            <person name="Zhang L.Q."/>
            <person name="Li J.Y."/>
            <person name="Jin Y."/>
            <person name="Xia Z.Y."/>
        </authorList>
    </citation>
    <scope>NUCLEOTIDE SEQUENCE</scope>
    <source>
        <strain evidence="8">21MJYT02-11</strain>
    </source>
</reference>
<organism evidence="8 9">
    <name type="scientific">Ralstonia soli</name>
    <dbReference type="NCBI Taxonomy" id="2953896"/>
    <lineage>
        <taxon>Bacteria</taxon>
        <taxon>Pseudomonadati</taxon>
        <taxon>Pseudomonadota</taxon>
        <taxon>Betaproteobacteria</taxon>
        <taxon>Burkholderiales</taxon>
        <taxon>Burkholderiaceae</taxon>
        <taxon>Ralstonia</taxon>
    </lineage>
</organism>
<comment type="similarity">
    <text evidence="2 6">Belongs to the dTDP-4-dehydrorhamnose reductase family.</text>
</comment>
<keyword evidence="9" id="KW-1185">Reference proteome</keyword>
<feature type="domain" description="RmlD-like substrate binding" evidence="7">
    <location>
        <begin position="7"/>
        <end position="236"/>
    </location>
</feature>
<dbReference type="CDD" id="cd05254">
    <property type="entry name" value="dTDP_HR_like_SDR_e"/>
    <property type="match status" value="1"/>
</dbReference>
<dbReference type="RefSeq" id="WP_252679710.1">
    <property type="nucleotide sequence ID" value="NZ_JAMXHT010000003.1"/>
</dbReference>
<dbReference type="SUPFAM" id="SSF51735">
    <property type="entry name" value="NAD(P)-binding Rossmann-fold domains"/>
    <property type="match status" value="1"/>
</dbReference>
<dbReference type="Gene3D" id="3.40.50.720">
    <property type="entry name" value="NAD(P)-binding Rossmann-like Domain"/>
    <property type="match status" value="1"/>
</dbReference>
<dbReference type="Pfam" id="PF04321">
    <property type="entry name" value="RmlD_sub_bind"/>
    <property type="match status" value="1"/>
</dbReference>
<dbReference type="EMBL" id="JAMXHT010000003">
    <property type="protein sequence ID" value="MCO5398496.1"/>
    <property type="molecule type" value="Genomic_DNA"/>
</dbReference>
<dbReference type="Proteomes" id="UP001162811">
    <property type="component" value="Unassembled WGS sequence"/>
</dbReference>
<sequence length="289" mass="31616">MTSKPIRVLILGASGMLGNAVMRLFAQSPGYQAIGSVRSASALRSLPKELHANVVTGVDVENSDALTRLFAMVHPDVVINCVGLVKQLAEADDALSAIPINALLPHRLARLCEVAGARMVHMSTDCVFSGAKGMYTEADVSDARDLYGRSKYLGEVDYPHAITLRTSIIGHELDGARSLVGWFLAQESRVKGFSRAIFSGLPTVEIARLIRDHVIPHPELHGLYHVSSEPINKLDLLTLVAEVYGKVIEIMPDDQLVIDRSLDSTRFRQAAGFQPKPWPELVRTMHEFG</sequence>
<dbReference type="PANTHER" id="PTHR10491:SF4">
    <property type="entry name" value="METHIONINE ADENOSYLTRANSFERASE 2 SUBUNIT BETA"/>
    <property type="match status" value="1"/>
</dbReference>
<dbReference type="InterPro" id="IPR036291">
    <property type="entry name" value="NAD(P)-bd_dom_sf"/>
</dbReference>
<evidence type="ECO:0000256" key="3">
    <source>
        <dbReference type="ARBA" id="ARBA00012929"/>
    </source>
</evidence>
<dbReference type="InterPro" id="IPR005913">
    <property type="entry name" value="dTDP_dehydrorham_reduct"/>
</dbReference>
<evidence type="ECO:0000313" key="9">
    <source>
        <dbReference type="Proteomes" id="UP001162811"/>
    </source>
</evidence>
<comment type="catalytic activity">
    <reaction evidence="5 6">
        <text>dTDP-beta-L-rhamnose + NADP(+) = dTDP-4-dehydro-beta-L-rhamnose + NADPH + H(+)</text>
        <dbReference type="Rhea" id="RHEA:21796"/>
        <dbReference type="ChEBI" id="CHEBI:15378"/>
        <dbReference type="ChEBI" id="CHEBI:57510"/>
        <dbReference type="ChEBI" id="CHEBI:57783"/>
        <dbReference type="ChEBI" id="CHEBI:58349"/>
        <dbReference type="ChEBI" id="CHEBI:62830"/>
        <dbReference type="EC" id="1.1.1.133"/>
    </reaction>
</comment>
<evidence type="ECO:0000259" key="7">
    <source>
        <dbReference type="Pfam" id="PF04321"/>
    </source>
</evidence>
<accession>A0ABT1AJD1</accession>
<evidence type="ECO:0000256" key="6">
    <source>
        <dbReference type="RuleBase" id="RU364082"/>
    </source>
</evidence>
<comment type="cofactor">
    <cofactor evidence="6">
        <name>Mg(2+)</name>
        <dbReference type="ChEBI" id="CHEBI:18420"/>
    </cofactor>
    <text evidence="6">Binds 1 Mg(2+) ion per monomer.</text>
</comment>
<comment type="function">
    <text evidence="6">Catalyzes the reduction of dTDP-6-deoxy-L-lyxo-4-hexulose to yield dTDP-L-rhamnose.</text>
</comment>
<name>A0ABT1AJD1_9RALS</name>